<feature type="chain" id="PRO_5033204473" description="FAD:protein FMN transferase" evidence="10">
    <location>
        <begin position="22"/>
        <end position="424"/>
    </location>
</feature>
<dbReference type="InterPro" id="IPR024932">
    <property type="entry name" value="ApbE"/>
</dbReference>
<keyword evidence="10" id="KW-1003">Cell membrane</keyword>
<protein>
    <recommendedName>
        <fullName evidence="3 10">FAD:protein FMN transferase</fullName>
        <ecNumber evidence="2 10">2.7.1.180</ecNumber>
    </recommendedName>
</protein>
<sequence>MRKLFILGMMLSSLLMLTACRSQEIYIFNFYDYMDTFITVSVSASSEKDADQYKQDIDAIFSMYHDLSTSYDALEQESVYMENLYSINQKIGQKLEIDQPLYDLIFYAQEIKNLSDNYFDISIGKVVDVWKQLMTEITDGYEIGDSIFVYHYYDGEKSEENKVIVNQTGTITSIQTDADNDNTVLSITLSINDQSLTLDKYDAYEKEVSDQSYQNALDDIEQLDLLDNEILLDNEDDKYFITILGNDIKLDLGAIAKGYATQKAYEYINEQSIKYFSITSGSSSIVLGENKNRADEDYIYKVSLANPVKIEFTDKATYGTINVKNISVTTSANYEQYILHQGYRYHHIVSPIEMMPVQYYHAVTIIGQDAGLLDALSTALFSMSPEVLDAWLLEHQTDLGIELIIFNQDNTITTYLKDVVFEEH</sequence>
<evidence type="ECO:0000256" key="9">
    <source>
        <dbReference type="ARBA" id="ARBA00048540"/>
    </source>
</evidence>
<dbReference type="SUPFAM" id="SSF143631">
    <property type="entry name" value="ApbE-like"/>
    <property type="match status" value="2"/>
</dbReference>
<dbReference type="EMBL" id="AP024412">
    <property type="protein sequence ID" value="BCR35306.1"/>
    <property type="molecule type" value="Genomic_DNA"/>
</dbReference>
<keyword evidence="4 10" id="KW-0285">Flavoprotein</keyword>
<dbReference type="Pfam" id="PF02424">
    <property type="entry name" value="ApbE"/>
    <property type="match status" value="1"/>
</dbReference>
<dbReference type="KEGG" id="manr:MPAN_001990"/>
<evidence type="ECO:0000256" key="6">
    <source>
        <dbReference type="ARBA" id="ARBA00022723"/>
    </source>
</evidence>
<keyword evidence="10" id="KW-0732">Signal</keyword>
<evidence type="ECO:0000256" key="10">
    <source>
        <dbReference type="RuleBase" id="RU363002"/>
    </source>
</evidence>
<keyword evidence="6 10" id="KW-0479">Metal-binding</keyword>
<keyword evidence="10" id="KW-0997">Cell inner membrane</keyword>
<keyword evidence="7 10" id="KW-0274">FAD</keyword>
<comment type="function">
    <text evidence="10">Flavin transferase that catalyzes the transfer of the FMN moiety of FAD and its covalent binding to the hydroxyl group of a threonine residue in a target flavoprotein.</text>
</comment>
<comment type="subcellular location">
    <subcellularLocation>
        <location evidence="10">Cell inner membrane</location>
        <topology evidence="10">Lipid-anchor</topology>
        <orientation evidence="10">Periplasmic side</orientation>
    </subcellularLocation>
</comment>
<feature type="signal peptide" evidence="10">
    <location>
        <begin position="1"/>
        <end position="21"/>
    </location>
</feature>
<evidence type="ECO:0000313" key="12">
    <source>
        <dbReference type="Proteomes" id="UP000620133"/>
    </source>
</evidence>
<evidence type="ECO:0000256" key="7">
    <source>
        <dbReference type="ARBA" id="ARBA00022827"/>
    </source>
</evidence>
<evidence type="ECO:0000313" key="11">
    <source>
        <dbReference type="EMBL" id="BCR35306.1"/>
    </source>
</evidence>
<dbReference type="InterPro" id="IPR003374">
    <property type="entry name" value="ApbE-like_sf"/>
</dbReference>
<keyword evidence="10" id="KW-0449">Lipoprotein</keyword>
<reference evidence="11" key="1">
    <citation type="submission" date="2021-01" db="EMBL/GenBank/DDBJ databases">
        <title>Draft genome sequence of Acholeplasmataceae bacterium strain Mahy22.</title>
        <authorList>
            <person name="Watanabe M."/>
            <person name="Kojima H."/>
            <person name="Fukui M."/>
        </authorList>
    </citation>
    <scope>NUCLEOTIDE SEQUENCE</scope>
    <source>
        <strain evidence="11">Mahy22</strain>
    </source>
</reference>
<dbReference type="GO" id="GO:0005886">
    <property type="term" value="C:plasma membrane"/>
    <property type="evidence" value="ECO:0007669"/>
    <property type="project" value="UniProtKB-SubCell"/>
</dbReference>
<keyword evidence="12" id="KW-1185">Reference proteome</keyword>
<evidence type="ECO:0000256" key="4">
    <source>
        <dbReference type="ARBA" id="ARBA00022630"/>
    </source>
</evidence>
<dbReference type="RefSeq" id="WP_176239171.1">
    <property type="nucleotide sequence ID" value="NZ_AP024412.1"/>
</dbReference>
<dbReference type="Gene3D" id="3.10.520.10">
    <property type="entry name" value="ApbE-like domains"/>
    <property type="match status" value="1"/>
</dbReference>
<evidence type="ECO:0000256" key="2">
    <source>
        <dbReference type="ARBA" id="ARBA00011955"/>
    </source>
</evidence>
<evidence type="ECO:0000256" key="8">
    <source>
        <dbReference type="ARBA" id="ARBA00022842"/>
    </source>
</evidence>
<dbReference type="PANTHER" id="PTHR30040">
    <property type="entry name" value="THIAMINE BIOSYNTHESIS LIPOPROTEIN APBE"/>
    <property type="match status" value="1"/>
</dbReference>
<comment type="cofactor">
    <cofactor evidence="1 10">
        <name>Mg(2+)</name>
        <dbReference type="ChEBI" id="CHEBI:18420"/>
    </cofactor>
</comment>
<evidence type="ECO:0000256" key="5">
    <source>
        <dbReference type="ARBA" id="ARBA00022679"/>
    </source>
</evidence>
<accession>A0A7U9TJF8</accession>
<dbReference type="AlphaFoldDB" id="A0A7U9TJF8"/>
<keyword evidence="10" id="KW-0472">Membrane</keyword>
<evidence type="ECO:0000256" key="3">
    <source>
        <dbReference type="ARBA" id="ARBA00016337"/>
    </source>
</evidence>
<keyword evidence="8 10" id="KW-0460">Magnesium</keyword>
<evidence type="ECO:0000256" key="1">
    <source>
        <dbReference type="ARBA" id="ARBA00001946"/>
    </source>
</evidence>
<dbReference type="Proteomes" id="UP000620133">
    <property type="component" value="Chromosome"/>
</dbReference>
<comment type="similarity">
    <text evidence="10">Belongs to the ApbE family.</text>
</comment>
<proteinExistence type="inferred from homology"/>
<organism evidence="11 12">
    <name type="scientific">Mariniplasma anaerobium</name>
    <dbReference type="NCBI Taxonomy" id="2735436"/>
    <lineage>
        <taxon>Bacteria</taxon>
        <taxon>Bacillati</taxon>
        <taxon>Mycoplasmatota</taxon>
        <taxon>Mollicutes</taxon>
        <taxon>Acholeplasmatales</taxon>
        <taxon>Acholeplasmataceae</taxon>
        <taxon>Mariniplasma</taxon>
    </lineage>
</organism>
<gene>
    <name evidence="11" type="ORF">MPAN_001990</name>
</gene>
<dbReference type="GO" id="GO:0046872">
    <property type="term" value="F:metal ion binding"/>
    <property type="evidence" value="ECO:0007669"/>
    <property type="project" value="UniProtKB-UniRule"/>
</dbReference>
<keyword evidence="5 10" id="KW-0808">Transferase</keyword>
<dbReference type="GO" id="GO:0016740">
    <property type="term" value="F:transferase activity"/>
    <property type="evidence" value="ECO:0007669"/>
    <property type="project" value="UniProtKB-UniRule"/>
</dbReference>
<dbReference type="PROSITE" id="PS51257">
    <property type="entry name" value="PROKAR_LIPOPROTEIN"/>
    <property type="match status" value="1"/>
</dbReference>
<name>A0A7U9TJF8_9MOLU</name>
<comment type="catalytic activity">
    <reaction evidence="9 10">
        <text>L-threonyl-[protein] + FAD = FMN-L-threonyl-[protein] + AMP + H(+)</text>
        <dbReference type="Rhea" id="RHEA:36847"/>
        <dbReference type="Rhea" id="RHEA-COMP:11060"/>
        <dbReference type="Rhea" id="RHEA-COMP:11061"/>
        <dbReference type="ChEBI" id="CHEBI:15378"/>
        <dbReference type="ChEBI" id="CHEBI:30013"/>
        <dbReference type="ChEBI" id="CHEBI:57692"/>
        <dbReference type="ChEBI" id="CHEBI:74257"/>
        <dbReference type="ChEBI" id="CHEBI:456215"/>
        <dbReference type="EC" id="2.7.1.180"/>
    </reaction>
</comment>
<dbReference type="EC" id="2.7.1.180" evidence="2 10"/>
<dbReference type="PANTHER" id="PTHR30040:SF2">
    <property type="entry name" value="FAD:PROTEIN FMN TRANSFERASE"/>
    <property type="match status" value="1"/>
</dbReference>